<dbReference type="SUPFAM" id="SSF52540">
    <property type="entry name" value="P-loop containing nucleoside triphosphate hydrolases"/>
    <property type="match status" value="1"/>
</dbReference>
<dbReference type="GeneTree" id="ENSGT00940000157564"/>
<dbReference type="Proteomes" id="UP000001074">
    <property type="component" value="Unassembled WGS sequence"/>
</dbReference>
<accession>G1QAG3</accession>
<dbReference type="PANTHER" id="PTHR43394">
    <property type="entry name" value="ATP-DEPENDENT PERMEASE MDL1, MITOCHONDRIAL"/>
    <property type="match status" value="1"/>
</dbReference>
<dbReference type="GO" id="GO:0090374">
    <property type="term" value="P:oligopeptide export from mitochondrion"/>
    <property type="evidence" value="ECO:0007669"/>
    <property type="project" value="TreeGrafter"/>
</dbReference>
<dbReference type="InterPro" id="IPR039421">
    <property type="entry name" value="Type_1_exporter"/>
</dbReference>
<dbReference type="GO" id="GO:0015421">
    <property type="term" value="F:ABC-type oligopeptide transporter activity"/>
    <property type="evidence" value="ECO:0007669"/>
    <property type="project" value="TreeGrafter"/>
</dbReference>
<reference evidence="1 2" key="1">
    <citation type="journal article" date="2011" name="Nature">
        <title>A high-resolution map of human evolutionary constraint using 29 mammals.</title>
        <authorList>
            <person name="Lindblad-Toh K."/>
            <person name="Garber M."/>
            <person name="Zuk O."/>
            <person name="Lin M.F."/>
            <person name="Parker B.J."/>
            <person name="Washietl S."/>
            <person name="Kheradpour P."/>
            <person name="Ernst J."/>
            <person name="Jordan G."/>
            <person name="Mauceli E."/>
            <person name="Ward L.D."/>
            <person name="Lowe C.B."/>
            <person name="Holloway A.K."/>
            <person name="Clamp M."/>
            <person name="Gnerre S."/>
            <person name="Alfoldi J."/>
            <person name="Beal K."/>
            <person name="Chang J."/>
            <person name="Clawson H."/>
            <person name="Cuff J."/>
            <person name="Di Palma F."/>
            <person name="Fitzgerald S."/>
            <person name="Flicek P."/>
            <person name="Guttman M."/>
            <person name="Hubisz M.J."/>
            <person name="Jaffe D.B."/>
            <person name="Jungreis I."/>
            <person name="Kent W.J."/>
            <person name="Kostka D."/>
            <person name="Lara M."/>
            <person name="Martins A.L."/>
            <person name="Massingham T."/>
            <person name="Moltke I."/>
            <person name="Raney B.J."/>
            <person name="Rasmussen M.D."/>
            <person name="Robinson J."/>
            <person name="Stark A."/>
            <person name="Vilella A.J."/>
            <person name="Wen J."/>
            <person name="Xie X."/>
            <person name="Zody M.C."/>
            <person name="Baldwin J."/>
            <person name="Bloom T."/>
            <person name="Chin C.W."/>
            <person name="Heiman D."/>
            <person name="Nicol R."/>
            <person name="Nusbaum C."/>
            <person name="Young S."/>
            <person name="Wilkinson J."/>
            <person name="Worley K.C."/>
            <person name="Kovar C.L."/>
            <person name="Muzny D.M."/>
            <person name="Gibbs R.A."/>
            <person name="Cree A."/>
            <person name="Dihn H.H."/>
            <person name="Fowler G."/>
            <person name="Jhangiani S."/>
            <person name="Joshi V."/>
            <person name="Lee S."/>
            <person name="Lewis L.R."/>
            <person name="Nazareth L.V."/>
            <person name="Okwuonu G."/>
            <person name="Santibanez J."/>
            <person name="Warren W.C."/>
            <person name="Mardis E.R."/>
            <person name="Weinstock G.M."/>
            <person name="Wilson R.K."/>
            <person name="Delehaunty K."/>
            <person name="Dooling D."/>
            <person name="Fronik C."/>
            <person name="Fulton L."/>
            <person name="Fulton B."/>
            <person name="Graves T."/>
            <person name="Minx P."/>
            <person name="Sodergren E."/>
            <person name="Birney E."/>
            <person name="Margulies E.H."/>
            <person name="Herrero J."/>
            <person name="Green E.D."/>
            <person name="Haussler D."/>
            <person name="Siepel A."/>
            <person name="Goldman N."/>
            <person name="Pollard K.S."/>
            <person name="Pedersen J.S."/>
            <person name="Lander E.S."/>
            <person name="Kellis M."/>
        </authorList>
    </citation>
    <scope>NUCLEOTIDE SEQUENCE [LARGE SCALE GENOMIC DNA]</scope>
</reference>
<dbReference type="PANTHER" id="PTHR43394:SF27">
    <property type="entry name" value="ATP-DEPENDENT TRANSLOCASE ABCB1-LIKE"/>
    <property type="match status" value="1"/>
</dbReference>
<evidence type="ECO:0000313" key="1">
    <source>
        <dbReference type="Ensembl" id="ENSMLUP00000020696.1"/>
    </source>
</evidence>
<dbReference type="STRING" id="59463.ENSMLUP00000020696"/>
<dbReference type="AlphaFoldDB" id="G1QAG3"/>
<evidence type="ECO:0000313" key="2">
    <source>
        <dbReference type="Proteomes" id="UP000001074"/>
    </source>
</evidence>
<evidence type="ECO:0008006" key="3">
    <source>
        <dbReference type="Google" id="ProtNLM"/>
    </source>
</evidence>
<dbReference type="OMA" id="ALHMSAN"/>
<protein>
    <recommendedName>
        <fullName evidence="3">ABC transporter domain-containing protein</fullName>
    </recommendedName>
</protein>
<proteinExistence type="predicted"/>
<dbReference type="eggNOG" id="KOG0055">
    <property type="taxonomic scope" value="Eukaryota"/>
</dbReference>
<dbReference type="InterPro" id="IPR027417">
    <property type="entry name" value="P-loop_NTPase"/>
</dbReference>
<reference evidence="1" key="2">
    <citation type="submission" date="2025-08" db="UniProtKB">
        <authorList>
            <consortium name="Ensembl"/>
        </authorList>
    </citation>
    <scope>IDENTIFICATION</scope>
</reference>
<dbReference type="GO" id="GO:0005743">
    <property type="term" value="C:mitochondrial inner membrane"/>
    <property type="evidence" value="ECO:0007669"/>
    <property type="project" value="TreeGrafter"/>
</dbReference>
<name>G1QAG3_MYOLU</name>
<dbReference type="Ensembl" id="ENSMLUT00000031016.1">
    <property type="protein sequence ID" value="ENSMLUP00000020696.1"/>
    <property type="gene ID" value="ENSMLUG00000027444.1"/>
</dbReference>
<dbReference type="InParanoid" id="G1QAG3"/>
<organism evidence="1 2">
    <name type="scientific">Myotis lucifugus</name>
    <name type="common">Little brown bat</name>
    <dbReference type="NCBI Taxonomy" id="59463"/>
    <lineage>
        <taxon>Eukaryota</taxon>
        <taxon>Metazoa</taxon>
        <taxon>Chordata</taxon>
        <taxon>Craniata</taxon>
        <taxon>Vertebrata</taxon>
        <taxon>Euteleostomi</taxon>
        <taxon>Mammalia</taxon>
        <taxon>Eutheria</taxon>
        <taxon>Laurasiatheria</taxon>
        <taxon>Chiroptera</taxon>
        <taxon>Yangochiroptera</taxon>
        <taxon>Vespertilionidae</taxon>
        <taxon>Myotis</taxon>
    </lineage>
</organism>
<dbReference type="HOGENOM" id="CLU_000604_61_13_1"/>
<dbReference type="Gene3D" id="3.40.50.300">
    <property type="entry name" value="P-loop containing nucleotide triphosphate hydrolases"/>
    <property type="match status" value="1"/>
</dbReference>
<keyword evidence="2" id="KW-1185">Reference proteome</keyword>
<dbReference type="EMBL" id="AAPE02023467">
    <property type="status" value="NOT_ANNOTATED_CDS"/>
    <property type="molecule type" value="Genomic_DNA"/>
</dbReference>
<sequence length="74" mass="8041">RRLAMLAVINCASVQFALDKGKEGQTCIAIAHRLSTIQNSNIIAVMSQGTVIEKGTYKELMAQKGAYCKLVPLM</sequence>
<reference evidence="1" key="3">
    <citation type="submission" date="2025-09" db="UniProtKB">
        <authorList>
            <consortium name="Ensembl"/>
        </authorList>
    </citation>
    <scope>IDENTIFICATION</scope>
</reference>